<gene>
    <name evidence="5" type="ORF">O3P69_007567</name>
</gene>
<dbReference type="GO" id="GO:0042302">
    <property type="term" value="F:structural constituent of cuticle"/>
    <property type="evidence" value="ECO:0007669"/>
    <property type="project" value="UniProtKB-UniRule"/>
</dbReference>
<feature type="region of interest" description="Disordered" evidence="3">
    <location>
        <begin position="237"/>
        <end position="265"/>
    </location>
</feature>
<reference evidence="5 6" key="1">
    <citation type="submission" date="2023-03" db="EMBL/GenBank/DDBJ databases">
        <title>High-quality genome of Scylla paramamosain provides insights in environmental adaptation.</title>
        <authorList>
            <person name="Zhang L."/>
        </authorList>
    </citation>
    <scope>NUCLEOTIDE SEQUENCE [LARGE SCALE GENOMIC DNA]</scope>
    <source>
        <strain evidence="5">LZ_2023a</strain>
        <tissue evidence="5">Muscle</tissue>
    </source>
</reference>
<evidence type="ECO:0000256" key="3">
    <source>
        <dbReference type="SAM" id="MobiDB-lite"/>
    </source>
</evidence>
<dbReference type="InterPro" id="IPR051217">
    <property type="entry name" value="Insect_Cuticle_Struc_Prot"/>
</dbReference>
<dbReference type="GO" id="GO:0005615">
    <property type="term" value="C:extracellular space"/>
    <property type="evidence" value="ECO:0007669"/>
    <property type="project" value="TreeGrafter"/>
</dbReference>
<feature type="chain" id="PRO_5043777138" description="Cuticle protein" evidence="4">
    <location>
        <begin position="21"/>
        <end position="280"/>
    </location>
</feature>
<keyword evidence="4" id="KW-0732">Signal</keyword>
<dbReference type="PANTHER" id="PTHR12236">
    <property type="entry name" value="STRUCTURAL CONTITUENT OF CUTICLE"/>
    <property type="match status" value="1"/>
</dbReference>
<evidence type="ECO:0008006" key="7">
    <source>
        <dbReference type="Google" id="ProtNLM"/>
    </source>
</evidence>
<name>A0AAW0V098_SCYPA</name>
<protein>
    <recommendedName>
        <fullName evidence="7">Cuticle protein</fullName>
    </recommendedName>
</protein>
<dbReference type="PROSITE" id="PS51155">
    <property type="entry name" value="CHIT_BIND_RR_2"/>
    <property type="match status" value="1"/>
</dbReference>
<dbReference type="Pfam" id="PF00379">
    <property type="entry name" value="Chitin_bind_4"/>
    <property type="match status" value="1"/>
</dbReference>
<evidence type="ECO:0000256" key="1">
    <source>
        <dbReference type="ARBA" id="ARBA00022460"/>
    </source>
</evidence>
<feature type="signal peptide" evidence="4">
    <location>
        <begin position="1"/>
        <end position="20"/>
    </location>
</feature>
<organism evidence="5 6">
    <name type="scientific">Scylla paramamosain</name>
    <name type="common">Mud crab</name>
    <dbReference type="NCBI Taxonomy" id="85552"/>
    <lineage>
        <taxon>Eukaryota</taxon>
        <taxon>Metazoa</taxon>
        <taxon>Ecdysozoa</taxon>
        <taxon>Arthropoda</taxon>
        <taxon>Crustacea</taxon>
        <taxon>Multicrustacea</taxon>
        <taxon>Malacostraca</taxon>
        <taxon>Eumalacostraca</taxon>
        <taxon>Eucarida</taxon>
        <taxon>Decapoda</taxon>
        <taxon>Pleocyemata</taxon>
        <taxon>Brachyura</taxon>
        <taxon>Eubrachyura</taxon>
        <taxon>Portunoidea</taxon>
        <taxon>Portunidae</taxon>
        <taxon>Portuninae</taxon>
        <taxon>Scylla</taxon>
    </lineage>
</organism>
<evidence type="ECO:0000256" key="2">
    <source>
        <dbReference type="PROSITE-ProRule" id="PRU00497"/>
    </source>
</evidence>
<evidence type="ECO:0000313" key="6">
    <source>
        <dbReference type="Proteomes" id="UP001487740"/>
    </source>
</evidence>
<evidence type="ECO:0000313" key="5">
    <source>
        <dbReference type="EMBL" id="KAK8404332.1"/>
    </source>
</evidence>
<sequence length="280" mass="30509">MPNHALAGDLVVWWAGAVQAAWPGGGVKQGTAFISRGDHLSSSFAIMLQQISVCAVLAALTGGATAFLAFPDTRHPPALYHAPPAPYHPPPAPYHPPPAPYHPPEPHYPDVPPKYEYTYDVNDDYRKVMFDKSESRDGHKTAGSYSVRLPDGRKQIVTYIDSGDGLEAEVKYEGDIVVDPYHPPHPAPSYPKHPYFPPVYHPHPVPAAVQADPESEAPVEIAAVEEEDVAPVKIEEAPEEEAEVEEAVQEEPVVEETSAVEEEEQPVVEIAEVTTVPSQE</sequence>
<dbReference type="GO" id="GO:0031012">
    <property type="term" value="C:extracellular matrix"/>
    <property type="evidence" value="ECO:0007669"/>
    <property type="project" value="TreeGrafter"/>
</dbReference>
<dbReference type="AlphaFoldDB" id="A0AAW0V098"/>
<keyword evidence="1 2" id="KW-0193">Cuticle</keyword>
<evidence type="ECO:0000256" key="4">
    <source>
        <dbReference type="SAM" id="SignalP"/>
    </source>
</evidence>
<keyword evidence="6" id="KW-1185">Reference proteome</keyword>
<dbReference type="PANTHER" id="PTHR12236:SF79">
    <property type="entry name" value="CUTICULAR PROTEIN 50CB-RELATED"/>
    <property type="match status" value="1"/>
</dbReference>
<dbReference type="Proteomes" id="UP001487740">
    <property type="component" value="Unassembled WGS sequence"/>
</dbReference>
<comment type="caution">
    <text evidence="5">The sequence shown here is derived from an EMBL/GenBank/DDBJ whole genome shotgun (WGS) entry which is preliminary data.</text>
</comment>
<accession>A0AAW0V098</accession>
<dbReference type="InterPro" id="IPR000618">
    <property type="entry name" value="Insect_cuticle"/>
</dbReference>
<dbReference type="EMBL" id="JARAKH010000004">
    <property type="protein sequence ID" value="KAK8404332.1"/>
    <property type="molecule type" value="Genomic_DNA"/>
</dbReference>
<proteinExistence type="predicted"/>